<dbReference type="AlphaFoldDB" id="A0A672Y6D0"/>
<dbReference type="Ensembl" id="ENSSORT00005001868.1">
    <property type="protein sequence ID" value="ENSSORP00005001813.1"/>
    <property type="gene ID" value="ENSSORG00005001135.1"/>
</dbReference>
<sequence length="124" mass="14497">YIPPAHCHFFTAAKVGGCTSLISTIISSLYDFQQREMITLFTKRLKIHFLKLITMLEHLQTSKLLLFGPRHNILPSQTPKPHQQILQQKIFFFKKIPHLQKQLVPPYCYKTLHSETHHSSFQIS</sequence>
<evidence type="ECO:0000313" key="2">
    <source>
        <dbReference type="Proteomes" id="UP000472271"/>
    </source>
</evidence>
<protein>
    <submittedName>
        <fullName evidence="1">Uncharacterized protein</fullName>
    </submittedName>
</protein>
<name>A0A672Y6D0_9TELE</name>
<reference evidence="1" key="2">
    <citation type="submission" date="2025-08" db="UniProtKB">
        <authorList>
            <consortium name="Ensembl"/>
        </authorList>
    </citation>
    <scope>IDENTIFICATION</scope>
</reference>
<accession>A0A672Y6D0</accession>
<keyword evidence="2" id="KW-1185">Reference proteome</keyword>
<reference evidence="1" key="3">
    <citation type="submission" date="2025-09" db="UniProtKB">
        <authorList>
            <consortium name="Ensembl"/>
        </authorList>
    </citation>
    <scope>IDENTIFICATION</scope>
</reference>
<proteinExistence type="predicted"/>
<organism evidence="1 2">
    <name type="scientific">Sphaeramia orbicularis</name>
    <name type="common">orbiculate cardinalfish</name>
    <dbReference type="NCBI Taxonomy" id="375764"/>
    <lineage>
        <taxon>Eukaryota</taxon>
        <taxon>Metazoa</taxon>
        <taxon>Chordata</taxon>
        <taxon>Craniata</taxon>
        <taxon>Vertebrata</taxon>
        <taxon>Euteleostomi</taxon>
        <taxon>Actinopterygii</taxon>
        <taxon>Neopterygii</taxon>
        <taxon>Teleostei</taxon>
        <taxon>Neoteleostei</taxon>
        <taxon>Acanthomorphata</taxon>
        <taxon>Gobiaria</taxon>
        <taxon>Kurtiformes</taxon>
        <taxon>Apogonoidei</taxon>
        <taxon>Apogonidae</taxon>
        <taxon>Apogoninae</taxon>
        <taxon>Sphaeramia</taxon>
    </lineage>
</organism>
<dbReference type="InParanoid" id="A0A672Y6D0"/>
<evidence type="ECO:0000313" key="1">
    <source>
        <dbReference type="Ensembl" id="ENSSORP00005001813.1"/>
    </source>
</evidence>
<dbReference type="Proteomes" id="UP000472271">
    <property type="component" value="Chromosome 11"/>
</dbReference>
<reference evidence="1" key="1">
    <citation type="submission" date="2019-06" db="EMBL/GenBank/DDBJ databases">
        <authorList>
            <consortium name="Wellcome Sanger Institute Data Sharing"/>
        </authorList>
    </citation>
    <scope>NUCLEOTIDE SEQUENCE [LARGE SCALE GENOMIC DNA]</scope>
</reference>